<evidence type="ECO:0000313" key="12">
    <source>
        <dbReference type="Proteomes" id="UP000254575"/>
    </source>
</evidence>
<proteinExistence type="inferred from homology"/>
<dbReference type="InterPro" id="IPR038371">
    <property type="entry name" value="Cu_polyphenol_OxRdtase_sf"/>
</dbReference>
<dbReference type="SUPFAM" id="SSF64438">
    <property type="entry name" value="CNF1/YfiH-like putative cysteine hydrolases"/>
    <property type="match status" value="1"/>
</dbReference>
<dbReference type="EMBL" id="UHIA01000004">
    <property type="protein sequence ID" value="SUO96719.1"/>
    <property type="molecule type" value="Genomic_DNA"/>
</dbReference>
<dbReference type="AlphaFoldDB" id="A0A380MVX7"/>
<dbReference type="GO" id="GO:0016787">
    <property type="term" value="F:hydrolase activity"/>
    <property type="evidence" value="ECO:0007669"/>
    <property type="project" value="UniProtKB-KW"/>
</dbReference>
<comment type="catalytic activity">
    <reaction evidence="7">
        <text>adenosine + H2O + H(+) = inosine + NH4(+)</text>
        <dbReference type="Rhea" id="RHEA:24408"/>
        <dbReference type="ChEBI" id="CHEBI:15377"/>
        <dbReference type="ChEBI" id="CHEBI:15378"/>
        <dbReference type="ChEBI" id="CHEBI:16335"/>
        <dbReference type="ChEBI" id="CHEBI:17596"/>
        <dbReference type="ChEBI" id="CHEBI:28938"/>
        <dbReference type="EC" id="3.5.4.4"/>
    </reaction>
    <physiologicalReaction direction="left-to-right" evidence="7">
        <dbReference type="Rhea" id="RHEA:24409"/>
    </physiologicalReaction>
</comment>
<comment type="catalytic activity">
    <reaction evidence="1">
        <text>inosine + phosphate = alpha-D-ribose 1-phosphate + hypoxanthine</text>
        <dbReference type="Rhea" id="RHEA:27646"/>
        <dbReference type="ChEBI" id="CHEBI:17368"/>
        <dbReference type="ChEBI" id="CHEBI:17596"/>
        <dbReference type="ChEBI" id="CHEBI:43474"/>
        <dbReference type="ChEBI" id="CHEBI:57720"/>
        <dbReference type="EC" id="2.4.2.1"/>
    </reaction>
    <physiologicalReaction direction="left-to-right" evidence="1">
        <dbReference type="Rhea" id="RHEA:27647"/>
    </physiologicalReaction>
</comment>
<dbReference type="Proteomes" id="UP000254575">
    <property type="component" value="Unassembled WGS sequence"/>
</dbReference>
<accession>A0A380MVX7</accession>
<keyword evidence="6" id="KW-0862">Zinc</keyword>
<reference evidence="11 12" key="1">
    <citation type="submission" date="2018-06" db="EMBL/GenBank/DDBJ databases">
        <authorList>
            <consortium name="Pathogen Informatics"/>
            <person name="Doyle S."/>
        </authorList>
    </citation>
    <scope>NUCLEOTIDE SEQUENCE [LARGE SCALE GENOMIC DNA]</scope>
    <source>
        <strain evidence="11 12">NCTC10717</strain>
    </source>
</reference>
<comment type="catalytic activity">
    <reaction evidence="8">
        <text>adenosine + phosphate = alpha-D-ribose 1-phosphate + adenine</text>
        <dbReference type="Rhea" id="RHEA:27642"/>
        <dbReference type="ChEBI" id="CHEBI:16335"/>
        <dbReference type="ChEBI" id="CHEBI:16708"/>
        <dbReference type="ChEBI" id="CHEBI:43474"/>
        <dbReference type="ChEBI" id="CHEBI:57720"/>
        <dbReference type="EC" id="2.4.2.1"/>
    </reaction>
    <physiologicalReaction direction="left-to-right" evidence="8">
        <dbReference type="Rhea" id="RHEA:27643"/>
    </physiologicalReaction>
</comment>
<sequence>MQETLWLPADWQAPSGIIAGTSLSNSPLCTQGFNLARHVQDQPERVERHRQKLARHSGLEAQRWLWLNQIHSNIVVSDENYQTDIDADAVISRSPDAVAVVMTADCLPILLCNAAGTEVAAIHAGWSGLYKDIIRNTIMQFHSPAQQCYAWIGPCATQARYEVDEAFYARFIEKNPDFVTYFRANREGHYLADLPAIARHQLSEQGIAAENISGGELCSIGDARFFSYRRDAGSAGRMASFIAPIKSPSKTGYDLIIQKTFQ</sequence>
<dbReference type="Pfam" id="PF02578">
    <property type="entry name" value="Cu-oxidase_4"/>
    <property type="match status" value="1"/>
</dbReference>
<comment type="similarity">
    <text evidence="2 10">Belongs to the purine nucleoside phosphorylase YfiH/LACC1 family.</text>
</comment>
<dbReference type="PANTHER" id="PTHR30616:SF2">
    <property type="entry name" value="PURINE NUCLEOSIDE PHOSPHORYLASE LACC1"/>
    <property type="match status" value="1"/>
</dbReference>
<evidence type="ECO:0000256" key="9">
    <source>
        <dbReference type="ARBA" id="ARBA00049893"/>
    </source>
</evidence>
<evidence type="ECO:0000256" key="5">
    <source>
        <dbReference type="ARBA" id="ARBA00022801"/>
    </source>
</evidence>
<evidence type="ECO:0000256" key="3">
    <source>
        <dbReference type="ARBA" id="ARBA00022679"/>
    </source>
</evidence>
<evidence type="ECO:0000256" key="6">
    <source>
        <dbReference type="ARBA" id="ARBA00022833"/>
    </source>
</evidence>
<dbReference type="InterPro" id="IPR003730">
    <property type="entry name" value="Cu_polyphenol_OxRdtase"/>
</dbReference>
<evidence type="ECO:0000256" key="2">
    <source>
        <dbReference type="ARBA" id="ARBA00007353"/>
    </source>
</evidence>
<keyword evidence="12" id="KW-1185">Reference proteome</keyword>
<evidence type="ECO:0000256" key="10">
    <source>
        <dbReference type="RuleBase" id="RU361274"/>
    </source>
</evidence>
<protein>
    <recommendedName>
        <fullName evidence="10">Purine nucleoside phosphorylase</fullName>
    </recommendedName>
</protein>
<dbReference type="NCBIfam" id="TIGR00726">
    <property type="entry name" value="peptidoglycan editing factor PgeF"/>
    <property type="match status" value="1"/>
</dbReference>
<evidence type="ECO:0000256" key="1">
    <source>
        <dbReference type="ARBA" id="ARBA00000553"/>
    </source>
</evidence>
<dbReference type="InterPro" id="IPR011324">
    <property type="entry name" value="Cytotoxic_necrot_fac-like_cat"/>
</dbReference>
<gene>
    <name evidence="11" type="primary">yfiH</name>
    <name evidence="11" type="ORF">NCTC10717_01132</name>
</gene>
<dbReference type="GO" id="GO:0005507">
    <property type="term" value="F:copper ion binding"/>
    <property type="evidence" value="ECO:0007669"/>
    <property type="project" value="TreeGrafter"/>
</dbReference>
<evidence type="ECO:0000256" key="8">
    <source>
        <dbReference type="ARBA" id="ARBA00048968"/>
    </source>
</evidence>
<dbReference type="RefSeq" id="WP_115218386.1">
    <property type="nucleotide sequence ID" value="NZ_UHIA01000004.1"/>
</dbReference>
<keyword evidence="5" id="KW-0378">Hydrolase</keyword>
<comment type="catalytic activity">
    <reaction evidence="9">
        <text>S-methyl-5'-thioadenosine + phosphate = 5-(methylsulfanyl)-alpha-D-ribose 1-phosphate + adenine</text>
        <dbReference type="Rhea" id="RHEA:11852"/>
        <dbReference type="ChEBI" id="CHEBI:16708"/>
        <dbReference type="ChEBI" id="CHEBI:17509"/>
        <dbReference type="ChEBI" id="CHEBI:43474"/>
        <dbReference type="ChEBI" id="CHEBI:58533"/>
        <dbReference type="EC" id="2.4.2.28"/>
    </reaction>
    <physiologicalReaction direction="left-to-right" evidence="9">
        <dbReference type="Rhea" id="RHEA:11853"/>
    </physiologicalReaction>
</comment>
<name>A0A380MVX7_9GAMM</name>
<dbReference type="Gene3D" id="3.60.140.10">
    <property type="entry name" value="CNF1/YfiH-like putative cysteine hydrolases"/>
    <property type="match status" value="1"/>
</dbReference>
<dbReference type="CDD" id="cd16833">
    <property type="entry name" value="YfiH"/>
    <property type="match status" value="1"/>
</dbReference>
<organism evidence="11 12">
    <name type="scientific">Suttonella indologenes</name>
    <dbReference type="NCBI Taxonomy" id="13276"/>
    <lineage>
        <taxon>Bacteria</taxon>
        <taxon>Pseudomonadati</taxon>
        <taxon>Pseudomonadota</taxon>
        <taxon>Gammaproteobacteria</taxon>
        <taxon>Cardiobacteriales</taxon>
        <taxon>Cardiobacteriaceae</taxon>
        <taxon>Suttonella</taxon>
    </lineage>
</organism>
<keyword evidence="4" id="KW-0479">Metal-binding</keyword>
<keyword evidence="3" id="KW-0808">Transferase</keyword>
<evidence type="ECO:0000313" key="11">
    <source>
        <dbReference type="EMBL" id="SUO96719.1"/>
    </source>
</evidence>
<evidence type="ECO:0000256" key="4">
    <source>
        <dbReference type="ARBA" id="ARBA00022723"/>
    </source>
</evidence>
<dbReference type="OrthoDB" id="4279at2"/>
<evidence type="ECO:0000256" key="7">
    <source>
        <dbReference type="ARBA" id="ARBA00047989"/>
    </source>
</evidence>
<dbReference type="GO" id="GO:0017061">
    <property type="term" value="F:S-methyl-5-thioadenosine phosphorylase activity"/>
    <property type="evidence" value="ECO:0007669"/>
    <property type="project" value="UniProtKB-EC"/>
</dbReference>
<dbReference type="PANTHER" id="PTHR30616">
    <property type="entry name" value="UNCHARACTERIZED PROTEIN YFIH"/>
    <property type="match status" value="1"/>
</dbReference>